<evidence type="ECO:0000259" key="1">
    <source>
        <dbReference type="Pfam" id="PF07584"/>
    </source>
</evidence>
<dbReference type="PATRIC" id="fig|1459.3.peg.4744"/>
<dbReference type="InterPro" id="IPR036465">
    <property type="entry name" value="vWFA_dom_sf"/>
</dbReference>
<dbReference type="EMBL" id="LGUF01000007">
    <property type="protein sequence ID" value="KON89118.1"/>
    <property type="molecule type" value="Genomic_DNA"/>
</dbReference>
<dbReference type="Proteomes" id="UP000037109">
    <property type="component" value="Unassembled WGS sequence"/>
</dbReference>
<feature type="domain" description="Aerotolerance regulator N-terminal" evidence="1">
    <location>
        <begin position="1"/>
        <end position="78"/>
    </location>
</feature>
<dbReference type="Gene3D" id="3.40.50.410">
    <property type="entry name" value="von Willebrand factor, type A domain"/>
    <property type="match status" value="1"/>
</dbReference>
<evidence type="ECO:0000313" key="4">
    <source>
        <dbReference type="Proteomes" id="UP000037109"/>
    </source>
</evidence>
<keyword evidence="4" id="KW-1185">Reference proteome</keyword>
<dbReference type="OrthoDB" id="9780136at2"/>
<name>A0A0M0GH73_SPOGL</name>
<dbReference type="PANTHER" id="PTHR37464">
    <property type="entry name" value="BLL2463 PROTEIN"/>
    <property type="match status" value="1"/>
</dbReference>
<reference evidence="4" key="1">
    <citation type="submission" date="2015-07" db="EMBL/GenBank/DDBJ databases">
        <title>Fjat-10036 dsm4.</title>
        <authorList>
            <person name="Liu B."/>
            <person name="Wang J."/>
            <person name="Zhu Y."/>
            <person name="Liu G."/>
            <person name="Chen Q."/>
            <person name="Chen Z."/>
            <person name="Lan J."/>
            <person name="Che J."/>
            <person name="Ge C."/>
            <person name="Shi H."/>
            <person name="Pan Z."/>
            <person name="Liu X."/>
        </authorList>
    </citation>
    <scope>NUCLEOTIDE SEQUENCE [LARGE SCALE GENOMIC DNA]</scope>
    <source>
        <strain evidence="4">DSM 4</strain>
    </source>
</reference>
<dbReference type="Pfam" id="PF07584">
    <property type="entry name" value="BatA"/>
    <property type="match status" value="1"/>
</dbReference>
<evidence type="ECO:0000313" key="3">
    <source>
        <dbReference type="EMBL" id="KON89118.1"/>
    </source>
</evidence>
<protein>
    <recommendedName>
        <fullName evidence="5">VWFA domain-containing protein</fullName>
    </recommendedName>
</protein>
<dbReference type="AlphaFoldDB" id="A0A0M0GH73"/>
<evidence type="ECO:0000259" key="2">
    <source>
        <dbReference type="Pfam" id="PF13519"/>
    </source>
</evidence>
<dbReference type="InterPro" id="IPR002035">
    <property type="entry name" value="VWF_A"/>
</dbReference>
<accession>A0A0M0GH73</accession>
<comment type="caution">
    <text evidence="3">The sequence shown here is derived from an EMBL/GenBank/DDBJ whole genome shotgun (WGS) entry which is preliminary data.</text>
</comment>
<dbReference type="STRING" id="1459.AF332_21505"/>
<organism evidence="3 4">
    <name type="scientific">Sporosarcina globispora</name>
    <name type="common">Bacillus globisporus</name>
    <dbReference type="NCBI Taxonomy" id="1459"/>
    <lineage>
        <taxon>Bacteria</taxon>
        <taxon>Bacillati</taxon>
        <taxon>Bacillota</taxon>
        <taxon>Bacilli</taxon>
        <taxon>Bacillales</taxon>
        <taxon>Caryophanaceae</taxon>
        <taxon>Sporosarcina</taxon>
    </lineage>
</organism>
<feature type="domain" description="VWFA" evidence="2">
    <location>
        <begin position="90"/>
        <end position="190"/>
    </location>
</feature>
<gene>
    <name evidence="3" type="ORF">AF332_21505</name>
</gene>
<evidence type="ECO:0008006" key="5">
    <source>
        <dbReference type="Google" id="ProtNLM"/>
    </source>
</evidence>
<dbReference type="RefSeq" id="WP_053436500.1">
    <property type="nucleotide sequence ID" value="NZ_LGUF01000007.1"/>
</dbReference>
<dbReference type="SUPFAM" id="SSF53300">
    <property type="entry name" value="vWA-like"/>
    <property type="match status" value="1"/>
</dbReference>
<dbReference type="PANTHER" id="PTHR37464:SF1">
    <property type="entry name" value="BLL2463 PROTEIN"/>
    <property type="match status" value="1"/>
</dbReference>
<sequence length="590" mass="66476">MQFLNPIYFVLAIFIGAVILFYFFRKQYTEKTISSNLLWEQVLNEWQASPWLKKLQQNLLFWLQLLALLLLMLSLVRPFWLENALKGEHLILIVDPSASMSAEHGGKTRFEIAKEEMLSLAGKLNGQQVTMIKAGEKNEILLSQEDDPIAIRRTIEGLELTYEHENMEKALLLAGSLSSGKDTALHIFSDSAAKDELIEELAGIYTVVHNIGEDSGNVSLQSFGTAALGDGISAVAVIENQSSRNIETGFTVQFEDEVLFEQNLSLKANEQTTVQIQRLPEKPYYEASISMKDGYSADNFAASIFTDTKPNVYTMGDVNPFAVKGFQTIGAELLQTDPAALKGLDMKGIVVAEGSALSELPELPMLFFNTSKEKIKLEEATSGDEEALLEYANFENVYISSASPVLKGEWETVLKSGDIPLIQRGMLNGQPVIIVNFDLSDTDWPLQPGFPIFLYNSYQWLSQQSDFIGYFSAGEERWINIGKGNGSWEIFNNKDENLYSLDLTKENFKAPEIPGTYQAVSGNQIYYFSVLLDEREKNPEVEEPYTLNDKLSEKNSMTQRPNEKLWFWLALIALILIAFEWEVYRRGHRG</sequence>
<dbReference type="Pfam" id="PF13519">
    <property type="entry name" value="VWA_2"/>
    <property type="match status" value="1"/>
</dbReference>
<proteinExistence type="predicted"/>
<dbReference type="InterPro" id="IPR024163">
    <property type="entry name" value="Aerotolerance_reg_N"/>
</dbReference>